<feature type="transmembrane region" description="Helical" evidence="2">
    <location>
        <begin position="138"/>
        <end position="163"/>
    </location>
</feature>
<dbReference type="Proteomes" id="UP001219525">
    <property type="component" value="Unassembled WGS sequence"/>
</dbReference>
<keyword evidence="2" id="KW-0472">Membrane</keyword>
<feature type="transmembrane region" description="Helical" evidence="2">
    <location>
        <begin position="275"/>
        <end position="294"/>
    </location>
</feature>
<feature type="region of interest" description="Disordered" evidence="1">
    <location>
        <begin position="455"/>
        <end position="487"/>
    </location>
</feature>
<comment type="caution">
    <text evidence="3">The sequence shown here is derived from an EMBL/GenBank/DDBJ whole genome shotgun (WGS) entry which is preliminary data.</text>
</comment>
<sequence>MPWGDPGQLKWCRKTTVQNRVGEARQKRCKLRHCAALRRRECEKKEKRWINRSTRANFADPSQEIWKSALVMPPLVDDRVYEFGSNPKNAAVGSRDPRQVSANIFPPSSSQLPDSDMSDQSQQNAILVSFGNSLYHDVVTFSIGFILYGLYLLVFPVCLWFILNLRPLPRASTVLLAATILAFTATTVQFTVEMTWLLEQIRIYLIRADIPLSDRRAYWSQRFTALTVIDYWPQLVTVGTITFLVRFHTNGGPKYTVSDAIVAWRAWVLYPRNRFVQGTLATVVCADLVLWIYAQANLSKHRAQDIAISPGTDVNLSTAANFLSLGTNLLSTGFIAVKAWKYFQLLDGTWRDKIRRSRATQILLVLVETGVVWAVVQIVVGVIQQLDVEAFTRLDLATSVIETASTYLAAILPAATIIIVRSQNSFESWTITNPTDVRNIQKKSTLRFGVSGAMRSTDADSVNSSAVPGEAQQQSMPPKVTDHEKVG</sequence>
<dbReference type="AlphaFoldDB" id="A0AAD6V7V0"/>
<keyword evidence="4" id="KW-1185">Reference proteome</keyword>
<evidence type="ECO:0000313" key="3">
    <source>
        <dbReference type="EMBL" id="KAJ7205061.1"/>
    </source>
</evidence>
<keyword evidence="2" id="KW-0812">Transmembrane</keyword>
<keyword evidence="2" id="KW-1133">Transmembrane helix</keyword>
<protein>
    <submittedName>
        <fullName evidence="3">Uncharacterized protein</fullName>
    </submittedName>
</protein>
<feature type="compositionally biased region" description="Polar residues" evidence="1">
    <location>
        <begin position="100"/>
        <end position="118"/>
    </location>
</feature>
<feature type="region of interest" description="Disordered" evidence="1">
    <location>
        <begin position="91"/>
        <end position="118"/>
    </location>
</feature>
<evidence type="ECO:0000256" key="2">
    <source>
        <dbReference type="SAM" id="Phobius"/>
    </source>
</evidence>
<feature type="transmembrane region" description="Helical" evidence="2">
    <location>
        <begin position="361"/>
        <end position="384"/>
    </location>
</feature>
<evidence type="ECO:0000256" key="1">
    <source>
        <dbReference type="SAM" id="MobiDB-lite"/>
    </source>
</evidence>
<feature type="compositionally biased region" description="Polar residues" evidence="1">
    <location>
        <begin position="459"/>
        <end position="476"/>
    </location>
</feature>
<feature type="transmembrane region" description="Helical" evidence="2">
    <location>
        <begin position="175"/>
        <end position="198"/>
    </location>
</feature>
<reference evidence="3" key="1">
    <citation type="submission" date="2023-03" db="EMBL/GenBank/DDBJ databases">
        <title>Massive genome expansion in bonnet fungi (Mycena s.s.) driven by repeated elements and novel gene families across ecological guilds.</title>
        <authorList>
            <consortium name="Lawrence Berkeley National Laboratory"/>
            <person name="Harder C.B."/>
            <person name="Miyauchi S."/>
            <person name="Viragh M."/>
            <person name="Kuo A."/>
            <person name="Thoen E."/>
            <person name="Andreopoulos B."/>
            <person name="Lu D."/>
            <person name="Skrede I."/>
            <person name="Drula E."/>
            <person name="Henrissat B."/>
            <person name="Morin E."/>
            <person name="Kohler A."/>
            <person name="Barry K."/>
            <person name="LaButti K."/>
            <person name="Morin E."/>
            <person name="Salamov A."/>
            <person name="Lipzen A."/>
            <person name="Mereny Z."/>
            <person name="Hegedus B."/>
            <person name="Baldrian P."/>
            <person name="Stursova M."/>
            <person name="Weitz H."/>
            <person name="Taylor A."/>
            <person name="Grigoriev I.V."/>
            <person name="Nagy L.G."/>
            <person name="Martin F."/>
            <person name="Kauserud H."/>
        </authorList>
    </citation>
    <scope>NUCLEOTIDE SEQUENCE</scope>
    <source>
        <strain evidence="3">9144</strain>
    </source>
</reference>
<proteinExistence type="predicted"/>
<dbReference type="EMBL" id="JARJCW010000045">
    <property type="protein sequence ID" value="KAJ7205061.1"/>
    <property type="molecule type" value="Genomic_DNA"/>
</dbReference>
<name>A0AAD6V7V0_9AGAR</name>
<evidence type="ECO:0000313" key="4">
    <source>
        <dbReference type="Proteomes" id="UP001219525"/>
    </source>
</evidence>
<gene>
    <name evidence="3" type="ORF">GGX14DRAFT_397996</name>
</gene>
<accession>A0AAD6V7V0</accession>
<organism evidence="3 4">
    <name type="scientific">Mycena pura</name>
    <dbReference type="NCBI Taxonomy" id="153505"/>
    <lineage>
        <taxon>Eukaryota</taxon>
        <taxon>Fungi</taxon>
        <taxon>Dikarya</taxon>
        <taxon>Basidiomycota</taxon>
        <taxon>Agaricomycotina</taxon>
        <taxon>Agaricomycetes</taxon>
        <taxon>Agaricomycetidae</taxon>
        <taxon>Agaricales</taxon>
        <taxon>Marasmiineae</taxon>
        <taxon>Mycenaceae</taxon>
        <taxon>Mycena</taxon>
    </lineage>
</organism>
<feature type="transmembrane region" description="Helical" evidence="2">
    <location>
        <begin position="404"/>
        <end position="420"/>
    </location>
</feature>